<dbReference type="InterPro" id="IPR027417">
    <property type="entry name" value="P-loop_NTPase"/>
</dbReference>
<reference evidence="6" key="2">
    <citation type="submission" date="2018-03" db="EMBL/GenBank/DDBJ databases">
        <authorList>
            <person name="Derbyshire K."/>
            <person name="Gray T.A."/>
            <person name="Champion M."/>
        </authorList>
    </citation>
    <scope>NUCLEOTIDE SEQUENCE [LARGE SCALE GENOMIC DNA]</scope>
    <source>
        <strain evidence="6">MKD8</strain>
    </source>
</reference>
<dbReference type="GO" id="GO:0016887">
    <property type="term" value="F:ATP hydrolysis activity"/>
    <property type="evidence" value="ECO:0007669"/>
    <property type="project" value="InterPro"/>
</dbReference>
<dbReference type="SUPFAM" id="SSF52540">
    <property type="entry name" value="P-loop containing nucleoside triphosphate hydrolases"/>
    <property type="match status" value="1"/>
</dbReference>
<gene>
    <name evidence="5" type="ORF">D806_063910</name>
</gene>
<evidence type="ECO:0000256" key="1">
    <source>
        <dbReference type="ARBA" id="ARBA00022741"/>
    </source>
</evidence>
<sequence>MTDHMPEPTLPDRTPAIDCDGLTHRYGQFTAVEDLTLQVRAGETLGLLGPNGAGKTTAVRVLTTLTPVQQGRVRIFGLDTRAHTMDIRHNIGYVPQQLSIEAALTGRQNVELFARLYDVPRSERADRVAAALEAMQLLDVADTVAGTYSGGMVRRLELAQALVNRPLLLILDEPTVGLDPIARDSVWTQVRAMQAEFGMTVLLTTHYMGEADALCDRVALMHHGRLQAVGSPDELKRAVSSQASDDAGETTLEDVFRHYAGSDLEGGADPRRSGLGEVRSTRRTARRVS</sequence>
<organism evidence="5 6">
    <name type="scientific">Mycolicibacterium smegmatis (strain MKD8)</name>
    <name type="common">Mycobacterium smegmatis</name>
    <dbReference type="NCBI Taxonomy" id="1214915"/>
    <lineage>
        <taxon>Bacteria</taxon>
        <taxon>Bacillati</taxon>
        <taxon>Actinomycetota</taxon>
        <taxon>Actinomycetes</taxon>
        <taxon>Mycobacteriales</taxon>
        <taxon>Mycobacteriaceae</taxon>
        <taxon>Mycolicibacterium</taxon>
    </lineage>
</organism>
<feature type="domain" description="ABC transporter" evidence="4">
    <location>
        <begin position="17"/>
        <end position="248"/>
    </location>
</feature>
<dbReference type="Pfam" id="PF00005">
    <property type="entry name" value="ABC_tran"/>
    <property type="match status" value="1"/>
</dbReference>
<name>A0A2U9Q062_MYCSE</name>
<reference evidence="5 6" key="1">
    <citation type="journal article" date="2013" name="Genome Announc.">
        <title>Draft genome sequence of MKD8, a conjugal recipient Mycobacterium smegmatis strain.</title>
        <authorList>
            <person name="Gray T.A."/>
            <person name="Palumbo M.J."/>
            <person name="Derbyshire K.M."/>
        </authorList>
    </citation>
    <scope>NUCLEOTIDE SEQUENCE [LARGE SCALE GENOMIC DNA]</scope>
    <source>
        <strain evidence="5 6">MKD8</strain>
    </source>
</reference>
<dbReference type="PROSITE" id="PS50893">
    <property type="entry name" value="ABC_TRANSPORTER_2"/>
    <property type="match status" value="1"/>
</dbReference>
<dbReference type="InterPro" id="IPR003593">
    <property type="entry name" value="AAA+_ATPase"/>
</dbReference>
<dbReference type="AlphaFoldDB" id="A0A2U9Q062"/>
<feature type="region of interest" description="Disordered" evidence="3">
    <location>
        <begin position="259"/>
        <end position="289"/>
    </location>
</feature>
<evidence type="ECO:0000313" key="6">
    <source>
        <dbReference type="Proteomes" id="UP000011200"/>
    </source>
</evidence>
<keyword evidence="1" id="KW-0547">Nucleotide-binding</keyword>
<evidence type="ECO:0000256" key="2">
    <source>
        <dbReference type="ARBA" id="ARBA00022840"/>
    </source>
</evidence>
<dbReference type="Gene3D" id="3.40.50.300">
    <property type="entry name" value="P-loop containing nucleotide triphosphate hydrolases"/>
    <property type="match status" value="1"/>
</dbReference>
<dbReference type="EMBL" id="CP027541">
    <property type="protein sequence ID" value="AWT57324.1"/>
    <property type="molecule type" value="Genomic_DNA"/>
</dbReference>
<dbReference type="GO" id="GO:0005524">
    <property type="term" value="F:ATP binding"/>
    <property type="evidence" value="ECO:0007669"/>
    <property type="project" value="UniProtKB-KW"/>
</dbReference>
<dbReference type="PANTHER" id="PTHR43582">
    <property type="entry name" value="LINEARMYCIN RESISTANCE ATP-BINDING PROTEIN LNRL"/>
    <property type="match status" value="1"/>
</dbReference>
<evidence type="ECO:0000259" key="4">
    <source>
        <dbReference type="PROSITE" id="PS50893"/>
    </source>
</evidence>
<protein>
    <submittedName>
        <fullName evidence="5">ABC-type drug export system, ATP-binding protein</fullName>
    </submittedName>
</protein>
<accession>A0A2U9Q062</accession>
<evidence type="ECO:0000313" key="5">
    <source>
        <dbReference type="EMBL" id="AWT57324.1"/>
    </source>
</evidence>
<dbReference type="Proteomes" id="UP000011200">
    <property type="component" value="Chromosome"/>
</dbReference>
<dbReference type="SMR" id="A0A2U9Q062"/>
<proteinExistence type="predicted"/>
<dbReference type="PANTHER" id="PTHR43582:SF2">
    <property type="entry name" value="LINEARMYCIN RESISTANCE ATP-BINDING PROTEIN LNRL"/>
    <property type="match status" value="1"/>
</dbReference>
<dbReference type="GeneID" id="93461102"/>
<dbReference type="SMART" id="SM00382">
    <property type="entry name" value="AAA"/>
    <property type="match status" value="1"/>
</dbReference>
<dbReference type="InterPro" id="IPR003439">
    <property type="entry name" value="ABC_transporter-like_ATP-bd"/>
</dbReference>
<evidence type="ECO:0000256" key="3">
    <source>
        <dbReference type="SAM" id="MobiDB-lite"/>
    </source>
</evidence>
<keyword evidence="2 5" id="KW-0067">ATP-binding</keyword>
<dbReference type="RefSeq" id="WP_003897923.1">
    <property type="nucleotide sequence ID" value="NZ_CP027541.1"/>
</dbReference>